<dbReference type="EMBL" id="UIGB01000001">
    <property type="protein sequence ID" value="SUU86619.1"/>
    <property type="molecule type" value="Genomic_DNA"/>
</dbReference>
<feature type="transmembrane region" description="Helical" evidence="1">
    <location>
        <begin position="85"/>
        <end position="106"/>
    </location>
</feature>
<evidence type="ECO:0000313" key="3">
    <source>
        <dbReference type="Proteomes" id="UP000254343"/>
    </source>
</evidence>
<reference evidence="2 3" key="1">
    <citation type="submission" date="2018-06" db="EMBL/GenBank/DDBJ databases">
        <authorList>
            <consortium name="Pathogen Informatics"/>
            <person name="Doyle S."/>
        </authorList>
    </citation>
    <scope>NUCLEOTIDE SEQUENCE [LARGE SCALE GENOMIC DNA]</scope>
    <source>
        <strain evidence="2 3">NCTC12722</strain>
    </source>
</reference>
<keyword evidence="1" id="KW-1133">Transmembrane helix</keyword>
<sequence>MDDLALARAIHVLAVVIWIGGASMATTVILPALRRGAFGKDMVAAFEAVEHRFIWQARAMVLLVGLSGFYMVWKFDLWDRFHSVSFWWMHAMVCVWALFAFVLFVAEPFILQPRFHRWAHAYPDLAFLWVQRAHWVLVTLAWITVFGAVAGSHGWSIF</sequence>
<organism evidence="2 3">
    <name type="scientific">Afipia felis</name>
    <name type="common">Cat scratch disease bacillus</name>
    <dbReference type="NCBI Taxonomy" id="1035"/>
    <lineage>
        <taxon>Bacteria</taxon>
        <taxon>Pseudomonadati</taxon>
        <taxon>Pseudomonadota</taxon>
        <taxon>Alphaproteobacteria</taxon>
        <taxon>Hyphomicrobiales</taxon>
        <taxon>Nitrobacteraceae</taxon>
        <taxon>Afipia</taxon>
    </lineage>
</organism>
<dbReference type="AlphaFoldDB" id="A0A380WD77"/>
<feature type="transmembrane region" description="Helical" evidence="1">
    <location>
        <begin position="53"/>
        <end position="73"/>
    </location>
</feature>
<keyword evidence="1" id="KW-0472">Membrane</keyword>
<proteinExistence type="predicted"/>
<evidence type="ECO:0000313" key="2">
    <source>
        <dbReference type="EMBL" id="SUU86619.1"/>
    </source>
</evidence>
<protein>
    <submittedName>
        <fullName evidence="2">Predicted integral membrane protein</fullName>
    </submittedName>
</protein>
<dbReference type="OrthoDB" id="7356530at2"/>
<accession>A0A380WD77</accession>
<feature type="transmembrane region" description="Helical" evidence="1">
    <location>
        <begin position="12"/>
        <end position="33"/>
    </location>
</feature>
<feature type="transmembrane region" description="Helical" evidence="1">
    <location>
        <begin position="126"/>
        <end position="150"/>
    </location>
</feature>
<gene>
    <name evidence="2" type="ORF">NCTC12722_03849</name>
</gene>
<name>A0A380WD77_AFIFE</name>
<dbReference type="RefSeq" id="WP_002717442.1">
    <property type="nucleotide sequence ID" value="NZ_UFSI01000001.1"/>
</dbReference>
<evidence type="ECO:0000256" key="1">
    <source>
        <dbReference type="SAM" id="Phobius"/>
    </source>
</evidence>
<dbReference type="Proteomes" id="UP000254343">
    <property type="component" value="Unassembled WGS sequence"/>
</dbReference>
<keyword evidence="1" id="KW-0812">Transmembrane</keyword>